<evidence type="ECO:0000313" key="10">
    <source>
        <dbReference type="Proteomes" id="UP000000211"/>
    </source>
</evidence>
<dbReference type="GO" id="GO:0008934">
    <property type="term" value="F:inositol monophosphate 1-phosphatase activity"/>
    <property type="evidence" value="ECO:0007669"/>
    <property type="project" value="InterPro"/>
</dbReference>
<dbReference type="GO" id="GO:0046872">
    <property type="term" value="F:metal ion binding"/>
    <property type="evidence" value="ECO:0007669"/>
    <property type="project" value="UniProtKB-KW"/>
</dbReference>
<dbReference type="GO" id="GO:0007165">
    <property type="term" value="P:signal transduction"/>
    <property type="evidence" value="ECO:0007669"/>
    <property type="project" value="TreeGrafter"/>
</dbReference>
<name>K7RFV5_THEOS</name>
<feature type="binding site" evidence="7">
    <location>
        <position position="87"/>
    </location>
    <ligand>
        <name>Mg(2+)</name>
        <dbReference type="ChEBI" id="CHEBI:18420"/>
        <label>1</label>
        <note>catalytic</note>
    </ligand>
</feature>
<dbReference type="KEGG" id="tos:Theos_0367"/>
<dbReference type="InterPro" id="IPR020550">
    <property type="entry name" value="Inositol_monophosphatase_CS"/>
</dbReference>
<evidence type="ECO:0000313" key="9">
    <source>
        <dbReference type="EMBL" id="AFV75442.1"/>
    </source>
</evidence>
<dbReference type="PATRIC" id="fig|751945.3.peg.357"/>
<evidence type="ECO:0000256" key="6">
    <source>
        <dbReference type="ARBA" id="ARBA00022842"/>
    </source>
</evidence>
<keyword evidence="4 7" id="KW-0479">Metal-binding</keyword>
<evidence type="ECO:0000256" key="2">
    <source>
        <dbReference type="ARBA" id="ARBA00001946"/>
    </source>
</evidence>
<organism evidence="9 10">
    <name type="scientific">Thermus oshimai JL-2</name>
    <dbReference type="NCBI Taxonomy" id="751945"/>
    <lineage>
        <taxon>Bacteria</taxon>
        <taxon>Thermotogati</taxon>
        <taxon>Deinococcota</taxon>
        <taxon>Deinococci</taxon>
        <taxon>Thermales</taxon>
        <taxon>Thermaceae</taxon>
        <taxon>Thermus</taxon>
    </lineage>
</organism>
<dbReference type="InterPro" id="IPR020583">
    <property type="entry name" value="Inositol_monoP_metal-BS"/>
</dbReference>
<accession>K7RFV5</accession>
<sequence>MNRRHPYYPHLEAALEAAHLAMGIHRYYLEKGFTQGTKSGPTDLVTQADKEAEEAIKDLLLARFPEAGFFGEEGGSEGSGTFRFIVDPLDGTVNYAHGFPFYGVSIALEAEGAIQMGLVMDTAREEAFFALRGEGAYLNGRPIRVTERGELLGSLLATGFPYDVAQDPENLTYFHRALKRGLLVRRPGAAALDLAYVAAGRLEGFWEVKLNPWDVAAGWLLVEEAGGRVTDLEGRPYRLGHRYIVATNGRIHEALLHTLRGLEEV</sequence>
<feature type="binding site" evidence="7">
    <location>
        <position position="72"/>
    </location>
    <ligand>
        <name>Mg(2+)</name>
        <dbReference type="ChEBI" id="CHEBI:18420"/>
        <label>1</label>
        <note>catalytic</note>
    </ligand>
</feature>
<dbReference type="EMBL" id="CP003249">
    <property type="protein sequence ID" value="AFV75442.1"/>
    <property type="molecule type" value="Genomic_DNA"/>
</dbReference>
<dbReference type="CDD" id="cd01639">
    <property type="entry name" value="IMPase"/>
    <property type="match status" value="1"/>
</dbReference>
<reference evidence="9 10" key="1">
    <citation type="journal article" date="2013" name="Genome Announc.">
        <title>Whole Genome Sequencing of Thermus oshimai JL-2 and Thermus thermophilus JL-18, Incomplete Denitrifiers from the United States Great Basin.</title>
        <authorList>
            <person name="Murugapiran S.K."/>
            <person name="Huntemann M."/>
            <person name="Wei C.L."/>
            <person name="Han J."/>
            <person name="Detter J.C."/>
            <person name="Han C.S."/>
            <person name="Erkkila T.H."/>
            <person name="Teshima H."/>
            <person name="Chen A."/>
            <person name="Kyrpides N."/>
            <person name="Mavrommatis K."/>
            <person name="Markowitz V."/>
            <person name="Szeto E."/>
            <person name="Ivanova N."/>
            <person name="Pagani I."/>
            <person name="Lam J."/>
            <person name="McDonald A.I."/>
            <person name="Dodsworth J.A."/>
            <person name="Pati A."/>
            <person name="Goodwin L."/>
            <person name="Peters L."/>
            <person name="Pitluck S."/>
            <person name="Woyke T."/>
            <person name="Hedlund B.P."/>
        </authorList>
    </citation>
    <scope>NUCLEOTIDE SEQUENCE</scope>
    <source>
        <strain evidence="9 10">JL-2</strain>
    </source>
</reference>
<dbReference type="HOGENOM" id="CLU_044118_0_2_0"/>
<evidence type="ECO:0000256" key="1">
    <source>
        <dbReference type="ARBA" id="ARBA00001033"/>
    </source>
</evidence>
<dbReference type="Proteomes" id="UP000000211">
    <property type="component" value="Chromosome"/>
</dbReference>
<evidence type="ECO:0000256" key="7">
    <source>
        <dbReference type="PIRSR" id="PIRSR600760-2"/>
    </source>
</evidence>
<dbReference type="SUPFAM" id="SSF56655">
    <property type="entry name" value="Carbohydrate phosphatase"/>
    <property type="match status" value="1"/>
</dbReference>
<feature type="binding site" evidence="7">
    <location>
        <position position="214"/>
    </location>
    <ligand>
        <name>Mg(2+)</name>
        <dbReference type="ChEBI" id="CHEBI:18420"/>
        <label>1</label>
        <note>catalytic</note>
    </ligand>
</feature>
<dbReference type="RefSeq" id="WP_016328639.1">
    <property type="nucleotide sequence ID" value="NC_019386.1"/>
</dbReference>
<dbReference type="GO" id="GO:0006020">
    <property type="term" value="P:inositol metabolic process"/>
    <property type="evidence" value="ECO:0007669"/>
    <property type="project" value="TreeGrafter"/>
</dbReference>
<dbReference type="PROSITE" id="PS00629">
    <property type="entry name" value="IMP_1"/>
    <property type="match status" value="1"/>
</dbReference>
<protein>
    <recommendedName>
        <fullName evidence="8">Inositol-1-monophosphatase</fullName>
        <ecNumber evidence="8">3.1.3.25</ecNumber>
    </recommendedName>
</protein>
<evidence type="ECO:0000256" key="4">
    <source>
        <dbReference type="ARBA" id="ARBA00022723"/>
    </source>
</evidence>
<keyword evidence="5 8" id="KW-0378">Hydrolase</keyword>
<comment type="catalytic activity">
    <reaction evidence="1 8">
        <text>a myo-inositol phosphate + H2O = myo-inositol + phosphate</text>
        <dbReference type="Rhea" id="RHEA:24056"/>
        <dbReference type="ChEBI" id="CHEBI:15377"/>
        <dbReference type="ChEBI" id="CHEBI:17268"/>
        <dbReference type="ChEBI" id="CHEBI:43474"/>
        <dbReference type="ChEBI" id="CHEBI:84139"/>
        <dbReference type="EC" id="3.1.3.25"/>
    </reaction>
</comment>
<comment type="similarity">
    <text evidence="3 8">Belongs to the inositol monophosphatase superfamily.</text>
</comment>
<dbReference type="PANTHER" id="PTHR20854">
    <property type="entry name" value="INOSITOL MONOPHOSPHATASE"/>
    <property type="match status" value="1"/>
</dbReference>
<evidence type="ECO:0000256" key="5">
    <source>
        <dbReference type="ARBA" id="ARBA00022801"/>
    </source>
</evidence>
<dbReference type="Pfam" id="PF00459">
    <property type="entry name" value="Inositol_P"/>
    <property type="match status" value="1"/>
</dbReference>
<dbReference type="Gene3D" id="3.40.190.80">
    <property type="match status" value="1"/>
</dbReference>
<dbReference type="InterPro" id="IPR000760">
    <property type="entry name" value="Inositol_monophosphatase-like"/>
</dbReference>
<gene>
    <name evidence="9" type="ORF">Theos_0367</name>
</gene>
<dbReference type="Gene3D" id="3.30.540.10">
    <property type="entry name" value="Fructose-1,6-Bisphosphatase, subunit A, domain 1"/>
    <property type="match status" value="1"/>
</dbReference>
<dbReference type="InterPro" id="IPR033942">
    <property type="entry name" value="IMPase"/>
</dbReference>
<dbReference type="EC" id="3.1.3.25" evidence="8"/>
<dbReference type="PRINTS" id="PR00377">
    <property type="entry name" value="IMPHPHTASES"/>
</dbReference>
<dbReference type="AlphaFoldDB" id="K7RFV5"/>
<keyword evidence="10" id="KW-1185">Reference proteome</keyword>
<dbReference type="PROSITE" id="PS00630">
    <property type="entry name" value="IMP_2"/>
    <property type="match status" value="1"/>
</dbReference>
<feature type="binding site" evidence="7">
    <location>
        <position position="89"/>
    </location>
    <ligand>
        <name>Mg(2+)</name>
        <dbReference type="ChEBI" id="CHEBI:18420"/>
        <label>1</label>
        <note>catalytic</note>
    </ligand>
</feature>
<feature type="binding site" evidence="7">
    <location>
        <position position="90"/>
    </location>
    <ligand>
        <name>Mg(2+)</name>
        <dbReference type="ChEBI" id="CHEBI:18420"/>
        <label>2</label>
    </ligand>
</feature>
<keyword evidence="6 7" id="KW-0460">Magnesium</keyword>
<dbReference type="PANTHER" id="PTHR20854:SF4">
    <property type="entry name" value="INOSITOL-1-MONOPHOSPHATASE-RELATED"/>
    <property type="match status" value="1"/>
</dbReference>
<comment type="cofactor">
    <cofactor evidence="2 7 8">
        <name>Mg(2+)</name>
        <dbReference type="ChEBI" id="CHEBI:18420"/>
    </cofactor>
</comment>
<dbReference type="GO" id="GO:0046854">
    <property type="term" value="P:phosphatidylinositol phosphate biosynthetic process"/>
    <property type="evidence" value="ECO:0007669"/>
    <property type="project" value="InterPro"/>
</dbReference>
<proteinExistence type="inferred from homology"/>
<evidence type="ECO:0000256" key="8">
    <source>
        <dbReference type="RuleBase" id="RU364068"/>
    </source>
</evidence>
<evidence type="ECO:0000256" key="3">
    <source>
        <dbReference type="ARBA" id="ARBA00009759"/>
    </source>
</evidence>
<dbReference type="STRING" id="751945.Theos_0367"/>
<dbReference type="OrthoDB" id="9772456at2"/>
<dbReference type="eggNOG" id="COG0483">
    <property type="taxonomic scope" value="Bacteria"/>
</dbReference>